<evidence type="ECO:0000256" key="2">
    <source>
        <dbReference type="ARBA" id="ARBA00009326"/>
    </source>
</evidence>
<evidence type="ECO:0000313" key="11">
    <source>
        <dbReference type="Proteomes" id="UP000595662"/>
    </source>
</evidence>
<dbReference type="InterPro" id="IPR038765">
    <property type="entry name" value="Papain-like_cys_pep_sf"/>
</dbReference>
<name>A0A7T6XQN1_PENDI</name>
<accession>A0A7T6XQN1</accession>
<dbReference type="PROSITE" id="PS00140">
    <property type="entry name" value="UCH_1"/>
    <property type="match status" value="1"/>
</dbReference>
<dbReference type="EMBL" id="CP060777">
    <property type="protein sequence ID" value="QQK45633.1"/>
    <property type="molecule type" value="Genomic_DNA"/>
</dbReference>
<protein>
    <recommendedName>
        <fullName evidence="8">Ubiquitin carboxyl-terminal hydrolase</fullName>
        <ecNumber evidence="8">3.4.19.12</ecNumber>
    </recommendedName>
</protein>
<evidence type="ECO:0000256" key="8">
    <source>
        <dbReference type="RuleBase" id="RU361215"/>
    </source>
</evidence>
<evidence type="ECO:0000256" key="4">
    <source>
        <dbReference type="ARBA" id="ARBA00022786"/>
    </source>
</evidence>
<dbReference type="SUPFAM" id="SSF54001">
    <property type="entry name" value="Cysteine proteinases"/>
    <property type="match status" value="1"/>
</dbReference>
<proteinExistence type="inferred from homology"/>
<gene>
    <name evidence="10" type="ORF">Pdw03_0531</name>
</gene>
<reference evidence="10 11" key="1">
    <citation type="submission" date="2020-08" db="EMBL/GenBank/DDBJ databases">
        <title>The completed genome sequence of the pathogenic ascomycete fungus Penicillium digitatum.</title>
        <authorList>
            <person name="Wang M."/>
        </authorList>
    </citation>
    <scope>NUCLEOTIDE SEQUENCE [LARGE SCALE GENOMIC DNA]</scope>
    <source>
        <strain evidence="10 11">PdW03</strain>
    </source>
</reference>
<dbReference type="Proteomes" id="UP000595662">
    <property type="component" value="Chromosome 4"/>
</dbReference>
<dbReference type="InterPro" id="IPR057254">
    <property type="entry name" value="UCH_AS"/>
</dbReference>
<dbReference type="RefSeq" id="XP_065957360.1">
    <property type="nucleotide sequence ID" value="XM_066099633.1"/>
</dbReference>
<feature type="active site" description="Nucleophile" evidence="7">
    <location>
        <position position="149"/>
    </location>
</feature>
<feature type="active site" description="Proton donor" evidence="7">
    <location>
        <position position="223"/>
    </location>
</feature>
<evidence type="ECO:0000256" key="1">
    <source>
        <dbReference type="ARBA" id="ARBA00000707"/>
    </source>
</evidence>
<dbReference type="GO" id="GO:0006511">
    <property type="term" value="P:ubiquitin-dependent protein catabolic process"/>
    <property type="evidence" value="ECO:0007669"/>
    <property type="project" value="UniProtKB-UniRule"/>
</dbReference>
<dbReference type="VEuPathDB" id="FungiDB:PDIP_87080"/>
<dbReference type="PANTHER" id="PTHR10589:SF17">
    <property type="entry name" value="UBIQUITIN CARBOXYL-TERMINAL HYDROLASE"/>
    <property type="match status" value="1"/>
</dbReference>
<feature type="site" description="Transition state stabilizer" evidence="7">
    <location>
        <position position="143"/>
    </location>
</feature>
<comment type="similarity">
    <text evidence="2 7 8">Belongs to the peptidase C12 family.</text>
</comment>
<evidence type="ECO:0000256" key="7">
    <source>
        <dbReference type="PROSITE-ProRule" id="PRU01393"/>
    </source>
</evidence>
<dbReference type="AlphaFoldDB" id="A0A7T6XQN1"/>
<dbReference type="GO" id="GO:0016579">
    <property type="term" value="P:protein deubiquitination"/>
    <property type="evidence" value="ECO:0007669"/>
    <property type="project" value="TreeGrafter"/>
</dbReference>
<dbReference type="EC" id="3.4.19.12" evidence="8"/>
<keyword evidence="3 7" id="KW-0645">Protease</keyword>
<dbReference type="InterPro" id="IPR001578">
    <property type="entry name" value="Peptidase_C12_UCH"/>
</dbReference>
<dbReference type="Gene3D" id="3.40.532.10">
    <property type="entry name" value="Peptidase C12, ubiquitin carboxyl-terminal hydrolase"/>
    <property type="match status" value="1"/>
</dbReference>
<keyword evidence="5 7" id="KW-0378">Hydrolase</keyword>
<evidence type="ECO:0000256" key="6">
    <source>
        <dbReference type="ARBA" id="ARBA00022807"/>
    </source>
</evidence>
<keyword evidence="4 7" id="KW-0833">Ubl conjugation pathway</keyword>
<dbReference type="GO" id="GO:0004843">
    <property type="term" value="F:cysteine-type deubiquitinase activity"/>
    <property type="evidence" value="ECO:0007669"/>
    <property type="project" value="UniProtKB-UniRule"/>
</dbReference>
<sequence>MIPKKITRREVHYVQQTVKAPLNPYLILKTCEQHNHKQESPSPHTMAHVDVPATQKAFVPLENNPEVMSHLVHQLGLAPTFGFTDVFSIDEPDLLAFVPRPSQALLLVFPVSQTYEASREIEDASKPTYTGSGPSEPVMWFKQTIRNACGLIGLLHAVSNGEARKHVVAGSNLDTLLREAEGLEPIQRADLLYDSKALESAHADAAKLGDTAAPAAEDNVDLHFVAFVRGVDGTLWELDGRRKGPLARGVLEDGEDALSEAALELGVRRFLKMEAQGGNPDLRFSLVSLGPLFD</sequence>
<dbReference type="GeneID" id="26237022"/>
<dbReference type="PROSITE" id="PS52048">
    <property type="entry name" value="UCH_DOMAIN"/>
    <property type="match status" value="1"/>
</dbReference>
<dbReference type="PRINTS" id="PR00707">
    <property type="entry name" value="UBCTHYDRLASE"/>
</dbReference>
<keyword evidence="6 7" id="KW-0788">Thiol protease</keyword>
<dbReference type="CDD" id="cd09616">
    <property type="entry name" value="Peptidase_C12_UCH_L1_L3"/>
    <property type="match status" value="1"/>
</dbReference>
<dbReference type="FunFam" id="3.40.532.10:FF:000008">
    <property type="entry name" value="Ubiquitin carboxyl-terminal hydrolase"/>
    <property type="match status" value="1"/>
</dbReference>
<evidence type="ECO:0000256" key="3">
    <source>
        <dbReference type="ARBA" id="ARBA00022670"/>
    </source>
</evidence>
<dbReference type="Pfam" id="PF01088">
    <property type="entry name" value="Peptidase_C12"/>
    <property type="match status" value="1"/>
</dbReference>
<evidence type="ECO:0000256" key="5">
    <source>
        <dbReference type="ARBA" id="ARBA00022801"/>
    </source>
</evidence>
<dbReference type="InterPro" id="IPR036959">
    <property type="entry name" value="Peptidase_C12_UCH_sf"/>
</dbReference>
<feature type="domain" description="UCH catalytic" evidence="9">
    <location>
        <begin position="57"/>
        <end position="291"/>
    </location>
</feature>
<evidence type="ECO:0000259" key="9">
    <source>
        <dbReference type="PROSITE" id="PS52048"/>
    </source>
</evidence>
<feature type="site" description="Important for enzyme activity" evidence="7">
    <location>
        <position position="239"/>
    </location>
</feature>
<evidence type="ECO:0000313" key="10">
    <source>
        <dbReference type="EMBL" id="QQK45633.1"/>
    </source>
</evidence>
<organism evidence="10 11">
    <name type="scientific">Penicillium digitatum</name>
    <name type="common">Green mold</name>
    <dbReference type="NCBI Taxonomy" id="36651"/>
    <lineage>
        <taxon>Eukaryota</taxon>
        <taxon>Fungi</taxon>
        <taxon>Dikarya</taxon>
        <taxon>Ascomycota</taxon>
        <taxon>Pezizomycotina</taxon>
        <taxon>Eurotiomycetes</taxon>
        <taxon>Eurotiomycetidae</taxon>
        <taxon>Eurotiales</taxon>
        <taxon>Aspergillaceae</taxon>
        <taxon>Penicillium</taxon>
    </lineage>
</organism>
<dbReference type="GO" id="GO:0005737">
    <property type="term" value="C:cytoplasm"/>
    <property type="evidence" value="ECO:0007669"/>
    <property type="project" value="TreeGrafter"/>
</dbReference>
<dbReference type="PANTHER" id="PTHR10589">
    <property type="entry name" value="UBIQUITIN CARBOXYL-TERMINAL HYDROLASE"/>
    <property type="match status" value="1"/>
</dbReference>
<comment type="catalytic activity">
    <reaction evidence="1 7 8">
        <text>Thiol-dependent hydrolysis of ester, thioester, amide, peptide and isopeptide bonds formed by the C-terminal Gly of ubiquitin (a 76-residue protein attached to proteins as an intracellular targeting signal).</text>
        <dbReference type="EC" id="3.4.19.12"/>
    </reaction>
</comment>